<keyword evidence="4" id="KW-1133">Transmembrane helix</keyword>
<dbReference type="GO" id="GO:0005886">
    <property type="term" value="C:plasma membrane"/>
    <property type="evidence" value="ECO:0007669"/>
    <property type="project" value="TreeGrafter"/>
</dbReference>
<dbReference type="GO" id="GO:0007411">
    <property type="term" value="P:axon guidance"/>
    <property type="evidence" value="ECO:0007669"/>
    <property type="project" value="TreeGrafter"/>
</dbReference>
<feature type="signal peptide" evidence="5">
    <location>
        <begin position="1"/>
        <end position="18"/>
    </location>
</feature>
<dbReference type="GO" id="GO:0098632">
    <property type="term" value="F:cell-cell adhesion mediator activity"/>
    <property type="evidence" value="ECO:0007669"/>
    <property type="project" value="TreeGrafter"/>
</dbReference>
<evidence type="ECO:0000256" key="2">
    <source>
        <dbReference type="ARBA" id="ARBA00023319"/>
    </source>
</evidence>
<dbReference type="Gene3D" id="2.60.40.10">
    <property type="entry name" value="Immunoglobulins"/>
    <property type="match status" value="4"/>
</dbReference>
<dbReference type="WBParaSite" id="L893_g14793.t1">
    <property type="protein sequence ID" value="L893_g14793.t1"/>
    <property type="gene ID" value="L893_g14793"/>
</dbReference>
<organism evidence="7 8">
    <name type="scientific">Steinernema glaseri</name>
    <dbReference type="NCBI Taxonomy" id="37863"/>
    <lineage>
        <taxon>Eukaryota</taxon>
        <taxon>Metazoa</taxon>
        <taxon>Ecdysozoa</taxon>
        <taxon>Nematoda</taxon>
        <taxon>Chromadorea</taxon>
        <taxon>Rhabditida</taxon>
        <taxon>Tylenchina</taxon>
        <taxon>Panagrolaimomorpha</taxon>
        <taxon>Strongyloidoidea</taxon>
        <taxon>Steinernematidae</taxon>
        <taxon>Steinernema</taxon>
    </lineage>
</organism>
<name>A0A1I7YC14_9BILA</name>
<dbReference type="InterPro" id="IPR013098">
    <property type="entry name" value="Ig_I-set"/>
</dbReference>
<keyword evidence="5" id="KW-0732">Signal</keyword>
<evidence type="ECO:0000256" key="1">
    <source>
        <dbReference type="ARBA" id="ARBA00022737"/>
    </source>
</evidence>
<dbReference type="GO" id="GO:0030424">
    <property type="term" value="C:axon"/>
    <property type="evidence" value="ECO:0007669"/>
    <property type="project" value="TreeGrafter"/>
</dbReference>
<dbReference type="InterPro" id="IPR003598">
    <property type="entry name" value="Ig_sub2"/>
</dbReference>
<dbReference type="AlphaFoldDB" id="A0A1I7YC14"/>
<dbReference type="CDD" id="cd00096">
    <property type="entry name" value="Ig"/>
    <property type="match status" value="2"/>
</dbReference>
<dbReference type="SMART" id="SM00408">
    <property type="entry name" value="IGc2"/>
    <property type="match status" value="3"/>
</dbReference>
<dbReference type="PANTHER" id="PTHR10075">
    <property type="entry name" value="BASIGIN RELATED"/>
    <property type="match status" value="1"/>
</dbReference>
<dbReference type="PANTHER" id="PTHR10075:SF100">
    <property type="entry name" value="FASCICLIN-2"/>
    <property type="match status" value="1"/>
</dbReference>
<protein>
    <submittedName>
        <fullName evidence="8">Neuroglian</fullName>
    </submittedName>
</protein>
<feature type="domain" description="Ig-like" evidence="6">
    <location>
        <begin position="30"/>
        <end position="133"/>
    </location>
</feature>
<dbReference type="Pfam" id="PF13927">
    <property type="entry name" value="Ig_3"/>
    <property type="match status" value="2"/>
</dbReference>
<evidence type="ECO:0000313" key="7">
    <source>
        <dbReference type="Proteomes" id="UP000095287"/>
    </source>
</evidence>
<evidence type="ECO:0000256" key="5">
    <source>
        <dbReference type="SAM" id="SignalP"/>
    </source>
</evidence>
<feature type="compositionally biased region" description="Basic and acidic residues" evidence="3">
    <location>
        <begin position="777"/>
        <end position="789"/>
    </location>
</feature>
<dbReference type="GO" id="GO:0007156">
    <property type="term" value="P:homophilic cell adhesion via plasma membrane adhesion molecules"/>
    <property type="evidence" value="ECO:0007669"/>
    <property type="project" value="TreeGrafter"/>
</dbReference>
<feature type="domain" description="Ig-like" evidence="6">
    <location>
        <begin position="142"/>
        <end position="229"/>
    </location>
</feature>
<dbReference type="Proteomes" id="UP000095287">
    <property type="component" value="Unplaced"/>
</dbReference>
<feature type="domain" description="Ig-like" evidence="6">
    <location>
        <begin position="250"/>
        <end position="323"/>
    </location>
</feature>
<dbReference type="SUPFAM" id="SSF48726">
    <property type="entry name" value="Immunoglobulin"/>
    <property type="match status" value="4"/>
</dbReference>
<dbReference type="GO" id="GO:0070593">
    <property type="term" value="P:dendrite self-avoidance"/>
    <property type="evidence" value="ECO:0007669"/>
    <property type="project" value="TreeGrafter"/>
</dbReference>
<keyword evidence="7" id="KW-1185">Reference proteome</keyword>
<evidence type="ECO:0000259" key="6">
    <source>
        <dbReference type="PROSITE" id="PS50835"/>
    </source>
</evidence>
<dbReference type="InterPro" id="IPR036179">
    <property type="entry name" value="Ig-like_dom_sf"/>
</dbReference>
<feature type="region of interest" description="Disordered" evidence="3">
    <location>
        <begin position="770"/>
        <end position="789"/>
    </location>
</feature>
<feature type="domain" description="Ig-like" evidence="6">
    <location>
        <begin position="342"/>
        <end position="419"/>
    </location>
</feature>
<keyword evidence="4" id="KW-0812">Transmembrane</keyword>
<evidence type="ECO:0000256" key="4">
    <source>
        <dbReference type="SAM" id="Phobius"/>
    </source>
</evidence>
<evidence type="ECO:0000313" key="8">
    <source>
        <dbReference type="WBParaSite" id="L893_g14793.t1"/>
    </source>
</evidence>
<dbReference type="InterPro" id="IPR013783">
    <property type="entry name" value="Ig-like_fold"/>
</dbReference>
<feature type="transmembrane region" description="Helical" evidence="4">
    <location>
        <begin position="704"/>
        <end position="730"/>
    </location>
</feature>
<dbReference type="Pfam" id="PF07679">
    <property type="entry name" value="I-set"/>
    <property type="match status" value="1"/>
</dbReference>
<dbReference type="InterPro" id="IPR003599">
    <property type="entry name" value="Ig_sub"/>
</dbReference>
<accession>A0A1I7YC14</accession>
<dbReference type="SMART" id="SM00409">
    <property type="entry name" value="IG"/>
    <property type="match status" value="4"/>
</dbReference>
<reference evidence="8" key="1">
    <citation type="submission" date="2016-11" db="UniProtKB">
        <authorList>
            <consortium name="WormBaseParasite"/>
        </authorList>
    </citation>
    <scope>IDENTIFICATION</scope>
</reference>
<keyword evidence="1" id="KW-0677">Repeat</keyword>
<evidence type="ECO:0000256" key="3">
    <source>
        <dbReference type="SAM" id="MobiDB-lite"/>
    </source>
</evidence>
<dbReference type="PROSITE" id="PS50835">
    <property type="entry name" value="IG_LIKE"/>
    <property type="match status" value="4"/>
</dbReference>
<feature type="chain" id="PRO_5009311935" evidence="5">
    <location>
        <begin position="19"/>
        <end position="789"/>
    </location>
</feature>
<proteinExistence type="predicted"/>
<dbReference type="InterPro" id="IPR007110">
    <property type="entry name" value="Ig-like_dom"/>
</dbReference>
<keyword evidence="2" id="KW-0393">Immunoglobulin domain</keyword>
<keyword evidence="4" id="KW-0472">Membrane</keyword>
<sequence length="789" mass="88330">MDHVLLLLISISLLTASCDELNESSVPNPPRFTHRPNDPFIYFADSSLMTPSKGSTLGMRTLRCSAVGNPTPIYTWRKNGAPFTPDMFSKDTSLSTEDGSLIFRSPVPSDQGDYQCEASNAGGSAFSEPIRLEMVKMLHAFPYRAPEVVEVGVGDSYTRSCVPPKSNPDAEVYWILKSESGFMFKALNNSRISVGDEGTIFFHYVTETDLLNVTYYTCVAQNIRFSEVKFGHQFRLNVTKKNSEKTYETPRKLYARQSNPVAVVGKTHKLSCFYRGNPVPTPTWYFNSSKIINNNIEGYSFQNYGRTLAFKASEEKAGVYECRFPERPEMTNHFDVVVESAPRWIDKPPANMKTGEGETVTFKCEADGNPRPTFSFYKNGVEIHTPNDNKRLNINGSTLTIYNVEKNVDGAVYQCKVQNQHGHLWSNFHLAVFESTQLFCLHAYPINNDSPAEQGVVVLKWKDPFESAQNISIQACLVDEETCLPAMEAMSNGRQLRLDSFEHDKEYKFVFVGLKDEEIFKQSVMARTLPQEVHMCVCPAVPSLTVNGVGDTSIDVTFVPGEYNMTTRGPIGNVFYFMIRPVGLMGEDGWMTVGITKDFDRSITSLAPRTQYEIVAVSIQKHTNGVILKTQSDPYRITTSEKIEGIFNLPYRTSLAPRTQYEVVDVSVQAHRNGTVHEAESDPYRSSTSEKIVKLPYRDSNETLAWWAVMVVVSVVALLLICCGCFYLLAKHGTYSVSKKERKLGTESGSTSCVESFAEYGALVGDQKSLTSATESEDSKKSKLDYIDV</sequence>